<evidence type="ECO:0000256" key="1">
    <source>
        <dbReference type="SAM" id="MobiDB-lite"/>
    </source>
</evidence>
<keyword evidence="3" id="KW-1185">Reference proteome</keyword>
<feature type="compositionally biased region" description="Polar residues" evidence="1">
    <location>
        <begin position="7"/>
        <end position="20"/>
    </location>
</feature>
<name>A0ABN2ED90_9ACTN</name>
<protein>
    <submittedName>
        <fullName evidence="2">Uncharacterized protein</fullName>
    </submittedName>
</protein>
<evidence type="ECO:0000313" key="2">
    <source>
        <dbReference type="EMBL" id="GAA1602566.1"/>
    </source>
</evidence>
<feature type="region of interest" description="Disordered" evidence="1">
    <location>
        <begin position="1"/>
        <end position="36"/>
    </location>
</feature>
<proteinExistence type="predicted"/>
<reference evidence="2 3" key="1">
    <citation type="journal article" date="2019" name="Int. J. Syst. Evol. Microbiol.">
        <title>The Global Catalogue of Microorganisms (GCM) 10K type strain sequencing project: providing services to taxonomists for standard genome sequencing and annotation.</title>
        <authorList>
            <consortium name="The Broad Institute Genomics Platform"/>
            <consortium name="The Broad Institute Genome Sequencing Center for Infectious Disease"/>
            <person name="Wu L."/>
            <person name="Ma J."/>
        </authorList>
    </citation>
    <scope>NUCLEOTIDE SEQUENCE [LARGE SCALE GENOMIC DNA]</scope>
    <source>
        <strain evidence="2 3">JCM 15572</strain>
    </source>
</reference>
<gene>
    <name evidence="2" type="ORF">GCM10009804_68840</name>
</gene>
<comment type="caution">
    <text evidence="2">The sequence shown here is derived from an EMBL/GenBank/DDBJ whole genome shotgun (WGS) entry which is preliminary data.</text>
</comment>
<accession>A0ABN2ED90</accession>
<evidence type="ECO:0000313" key="3">
    <source>
        <dbReference type="Proteomes" id="UP001501705"/>
    </source>
</evidence>
<organism evidence="2 3">
    <name type="scientific">Kribbella hippodromi</name>
    <dbReference type="NCBI Taxonomy" id="434347"/>
    <lineage>
        <taxon>Bacteria</taxon>
        <taxon>Bacillati</taxon>
        <taxon>Actinomycetota</taxon>
        <taxon>Actinomycetes</taxon>
        <taxon>Propionibacteriales</taxon>
        <taxon>Kribbellaceae</taxon>
        <taxon>Kribbella</taxon>
    </lineage>
</organism>
<sequence length="137" mass="14598">MARVPPAQTSSSPARQQSPGNPEPPARQEFPRTGVAPAAYASTRLARGQLPLLRTANSHSRVFRGLSPCRSAPHRARRRLLPTHAPAQHRYIPSVPAPARSGAAAGAAGLRRGARLSPDVRLTPGCTCCARSSRRRS</sequence>
<dbReference type="EMBL" id="BAAAPH010000031">
    <property type="protein sequence ID" value="GAA1602566.1"/>
    <property type="molecule type" value="Genomic_DNA"/>
</dbReference>
<dbReference type="Proteomes" id="UP001501705">
    <property type="component" value="Unassembled WGS sequence"/>
</dbReference>